<evidence type="ECO:0000256" key="2">
    <source>
        <dbReference type="ARBA" id="ARBA00023315"/>
    </source>
</evidence>
<keyword evidence="5" id="KW-1185">Reference proteome</keyword>
<evidence type="ECO:0000256" key="1">
    <source>
        <dbReference type="ARBA" id="ARBA00022679"/>
    </source>
</evidence>
<gene>
    <name evidence="4" type="ordered locus">CLDAP_04790</name>
</gene>
<dbReference type="STRING" id="926550.CLDAP_04790"/>
<dbReference type="EMBL" id="AP012337">
    <property type="protein sequence ID" value="BAL98518.1"/>
    <property type="molecule type" value="Genomic_DNA"/>
</dbReference>
<accession>I0HZT1</accession>
<dbReference type="PROSITE" id="PS51186">
    <property type="entry name" value="GNAT"/>
    <property type="match status" value="1"/>
</dbReference>
<dbReference type="AlphaFoldDB" id="I0HZT1"/>
<dbReference type="InterPro" id="IPR000182">
    <property type="entry name" value="GNAT_dom"/>
</dbReference>
<evidence type="ECO:0000259" key="3">
    <source>
        <dbReference type="PROSITE" id="PS51186"/>
    </source>
</evidence>
<dbReference type="PANTHER" id="PTHR43877">
    <property type="entry name" value="AMINOALKYLPHOSPHONATE N-ACETYLTRANSFERASE-RELATED-RELATED"/>
    <property type="match status" value="1"/>
</dbReference>
<reference evidence="4 5" key="1">
    <citation type="submission" date="2012-02" db="EMBL/GenBank/DDBJ databases">
        <title>Complete genome sequence of Caldilinea aerophila DSM 14535 (= NBRC 102666).</title>
        <authorList>
            <person name="Oguchi A."/>
            <person name="Hosoyama A."/>
            <person name="Sekine M."/>
            <person name="Fukai R."/>
            <person name="Kato Y."/>
            <person name="Nakamura S."/>
            <person name="Hanada S."/>
            <person name="Yamazaki S."/>
            <person name="Fujita N."/>
        </authorList>
    </citation>
    <scope>NUCLEOTIDE SEQUENCE [LARGE SCALE GENOMIC DNA]</scope>
    <source>
        <strain evidence="5">DSM 14535 / JCM 11387 / NBRC 104270 / STL-6-O1</strain>
    </source>
</reference>
<evidence type="ECO:0000313" key="4">
    <source>
        <dbReference type="EMBL" id="BAL98518.1"/>
    </source>
</evidence>
<dbReference type="InterPro" id="IPR050832">
    <property type="entry name" value="Bact_Acetyltransf"/>
</dbReference>
<dbReference type="CDD" id="cd04301">
    <property type="entry name" value="NAT_SF"/>
    <property type="match status" value="1"/>
</dbReference>
<protein>
    <recommendedName>
        <fullName evidence="3">N-acetyltransferase domain-containing protein</fullName>
    </recommendedName>
</protein>
<dbReference type="Proteomes" id="UP000007880">
    <property type="component" value="Chromosome"/>
</dbReference>
<organism evidence="4 5">
    <name type="scientific">Caldilinea aerophila (strain DSM 14535 / JCM 11387 / NBRC 104270 / STL-6-O1)</name>
    <dbReference type="NCBI Taxonomy" id="926550"/>
    <lineage>
        <taxon>Bacteria</taxon>
        <taxon>Bacillati</taxon>
        <taxon>Chloroflexota</taxon>
        <taxon>Caldilineae</taxon>
        <taxon>Caldilineales</taxon>
        <taxon>Caldilineaceae</taxon>
        <taxon>Caldilinea</taxon>
    </lineage>
</organism>
<dbReference type="KEGG" id="cap:CLDAP_04790"/>
<dbReference type="eggNOG" id="COG0456">
    <property type="taxonomic scope" value="Bacteria"/>
</dbReference>
<dbReference type="Gene3D" id="3.40.630.30">
    <property type="match status" value="1"/>
</dbReference>
<sequence>MDTNQEEAMALHLALESPLTQEARRLIQESDHFAQALYPAESNHLVDARELASADALFCIARLQGEAVGCGAAILKPEGYAEIKRMFVHERARGQRVGYRILLFLEEQLRQRGIQIARLETGIYNHDAIRLYEKMGYVRIPPFGDYWDDPLSVFYEKQL</sequence>
<dbReference type="PANTHER" id="PTHR43877:SF2">
    <property type="entry name" value="AMINOALKYLPHOSPHONATE N-ACETYLTRANSFERASE-RELATED"/>
    <property type="match status" value="1"/>
</dbReference>
<name>I0HZT1_CALAS</name>
<dbReference type="SUPFAM" id="SSF55729">
    <property type="entry name" value="Acyl-CoA N-acyltransferases (Nat)"/>
    <property type="match status" value="1"/>
</dbReference>
<dbReference type="GO" id="GO:0016747">
    <property type="term" value="F:acyltransferase activity, transferring groups other than amino-acyl groups"/>
    <property type="evidence" value="ECO:0007669"/>
    <property type="project" value="InterPro"/>
</dbReference>
<feature type="domain" description="N-acetyltransferase" evidence="3">
    <location>
        <begin position="1"/>
        <end position="159"/>
    </location>
</feature>
<dbReference type="HOGENOM" id="CLU_013985_11_8_0"/>
<evidence type="ECO:0000313" key="5">
    <source>
        <dbReference type="Proteomes" id="UP000007880"/>
    </source>
</evidence>
<keyword evidence="2" id="KW-0012">Acyltransferase</keyword>
<dbReference type="InterPro" id="IPR016181">
    <property type="entry name" value="Acyl_CoA_acyltransferase"/>
</dbReference>
<dbReference type="Pfam" id="PF00583">
    <property type="entry name" value="Acetyltransf_1"/>
    <property type="match status" value="1"/>
</dbReference>
<keyword evidence="1" id="KW-0808">Transferase</keyword>
<proteinExistence type="predicted"/>